<name>A0A7C9LPN2_9DEIO</name>
<dbReference type="Gene3D" id="2.60.120.40">
    <property type="match status" value="1"/>
</dbReference>
<sequence length="579" mass="59928">MDIKATQLDELPDDLEPGTLYLIRQPGGTCALFVTGLDGIPYRVVGPADSGTPPPTEVTRSGPITNRLTLTGPSDVRQIIRPSVNIPLTSVLIENASKSGNVAIALIALNSADPSYAAAAVTEGSHLRGTMPAGAMLLAGRDYYLHVGQLGNGINGTAYTGSLSSIQLSSGHTWTGLATVGNPSYYSGTAQTVPAPEAQIAAQYVTGDMTGTDRSGLTFRAVAPAVVTLDRATRTVTTSLQTEPGEPTAISSGVSGGATNGGRSAFVELTPTETVYLYGANAAHQSGNTVVLQVWAADGTLLGQSPGVPNATDALLPAPLRLDAGQTSRIGYRGALAQSQFRRVVSNTPPVWDGFAVGSLFTSALDDQFPTVALNDGGVPAFDLLVGQPGVALIGHRHAPSEIEGLPSILAAYGVELADHETRLTTLETAPPNGGSTFAASDIVGADGGGSAGTYQYVSGGVFTIINFNTVLSGSAANFNLSTDIWTCPTTGEYTIGIGMQADLPGGTEYYVFIYVNGQRSRDILHDRTPSAGYYGGANSVSLPLNSGDQVTARVYFDPYGGTVVGHTFRTFASFTRIR</sequence>
<proteinExistence type="predicted"/>
<dbReference type="RefSeq" id="WP_157461236.1">
    <property type="nucleotide sequence ID" value="NZ_WQLB01000038.1"/>
</dbReference>
<evidence type="ECO:0000313" key="3">
    <source>
        <dbReference type="Proteomes" id="UP000483286"/>
    </source>
</evidence>
<protein>
    <recommendedName>
        <fullName evidence="4">C1q domain-containing protein</fullName>
    </recommendedName>
</protein>
<dbReference type="SUPFAM" id="SSF49842">
    <property type="entry name" value="TNF-like"/>
    <property type="match status" value="1"/>
</dbReference>
<reference evidence="2 3" key="1">
    <citation type="submission" date="2019-12" db="EMBL/GenBank/DDBJ databases">
        <title>Deinococcus sp. HMF7620 Genome sequencing and assembly.</title>
        <authorList>
            <person name="Kang H."/>
            <person name="Kim H."/>
            <person name="Joh K."/>
        </authorList>
    </citation>
    <scope>NUCLEOTIDE SEQUENCE [LARGE SCALE GENOMIC DNA]</scope>
    <source>
        <strain evidence="2 3">HMF7620</strain>
    </source>
</reference>
<feature type="region of interest" description="Disordered" evidence="1">
    <location>
        <begin position="45"/>
        <end position="67"/>
    </location>
</feature>
<dbReference type="Proteomes" id="UP000483286">
    <property type="component" value="Unassembled WGS sequence"/>
</dbReference>
<comment type="caution">
    <text evidence="2">The sequence shown here is derived from an EMBL/GenBank/DDBJ whole genome shotgun (WGS) entry which is preliminary data.</text>
</comment>
<dbReference type="EMBL" id="WQLB01000038">
    <property type="protein sequence ID" value="MVN88977.1"/>
    <property type="molecule type" value="Genomic_DNA"/>
</dbReference>
<keyword evidence="3" id="KW-1185">Reference proteome</keyword>
<dbReference type="AlphaFoldDB" id="A0A7C9LPN2"/>
<evidence type="ECO:0000313" key="2">
    <source>
        <dbReference type="EMBL" id="MVN88977.1"/>
    </source>
</evidence>
<feature type="compositionally biased region" description="Polar residues" evidence="1">
    <location>
        <begin position="58"/>
        <end position="67"/>
    </location>
</feature>
<dbReference type="InterPro" id="IPR008983">
    <property type="entry name" value="Tumour_necrosis_fac-like_dom"/>
</dbReference>
<organism evidence="2 3">
    <name type="scientific">Deinococcus arboris</name>
    <dbReference type="NCBI Taxonomy" id="2682977"/>
    <lineage>
        <taxon>Bacteria</taxon>
        <taxon>Thermotogati</taxon>
        <taxon>Deinococcota</taxon>
        <taxon>Deinococci</taxon>
        <taxon>Deinococcales</taxon>
        <taxon>Deinococcaceae</taxon>
        <taxon>Deinococcus</taxon>
    </lineage>
</organism>
<accession>A0A7C9LPN2</accession>
<evidence type="ECO:0000256" key="1">
    <source>
        <dbReference type="SAM" id="MobiDB-lite"/>
    </source>
</evidence>
<gene>
    <name evidence="2" type="ORF">GO986_19740</name>
</gene>
<evidence type="ECO:0008006" key="4">
    <source>
        <dbReference type="Google" id="ProtNLM"/>
    </source>
</evidence>